<dbReference type="EMBL" id="LNCD01000033">
    <property type="protein sequence ID" value="KWV56841.1"/>
    <property type="molecule type" value="Genomic_DNA"/>
</dbReference>
<dbReference type="Pfam" id="PF00440">
    <property type="entry name" value="TetR_N"/>
    <property type="match status" value="1"/>
</dbReference>
<evidence type="ECO:0000256" key="1">
    <source>
        <dbReference type="ARBA" id="ARBA00023015"/>
    </source>
</evidence>
<feature type="DNA-binding region" description="H-T-H motif" evidence="4">
    <location>
        <begin position="49"/>
        <end position="68"/>
    </location>
</feature>
<dbReference type="PRINTS" id="PR00455">
    <property type="entry name" value="HTHTETR"/>
</dbReference>
<dbReference type="GO" id="GO:0003700">
    <property type="term" value="F:DNA-binding transcription factor activity"/>
    <property type="evidence" value="ECO:0007669"/>
    <property type="project" value="TreeGrafter"/>
</dbReference>
<gene>
    <name evidence="7" type="ORF">AS026_31980</name>
</gene>
<evidence type="ECO:0000313" key="7">
    <source>
        <dbReference type="EMBL" id="KWV56841.1"/>
    </source>
</evidence>
<dbReference type="InterPro" id="IPR001647">
    <property type="entry name" value="HTH_TetR"/>
</dbReference>
<evidence type="ECO:0000256" key="5">
    <source>
        <dbReference type="SAM" id="MobiDB-lite"/>
    </source>
</evidence>
<evidence type="ECO:0000256" key="4">
    <source>
        <dbReference type="PROSITE-ProRule" id="PRU00335"/>
    </source>
</evidence>
<sequence>MDEPGNSPTIGHLARSRGRPKVSSDEDKRTHIVEEARKVFVEHGYAGTTTALVARRCNVSKQTLYKLFASKEELFAAIVVAHRRMMLALPRPEEEDLPIADALHQIFMIDIEEAEDEERTAFIHLVMRESGQFPELRDVLHEEGMIRSRQMLAQWLAEQEARGKLKIPDHESGARMLMDMIFGGMGPPEGQAQAWPDRNARKNHLERCISIFARGVAAR</sequence>
<evidence type="ECO:0000259" key="6">
    <source>
        <dbReference type="PROSITE" id="PS50977"/>
    </source>
</evidence>
<reference evidence="7 8" key="1">
    <citation type="submission" date="2015-11" db="EMBL/GenBank/DDBJ databases">
        <title>Draft Genome Sequence of the Strain BR 10423 (Rhizobium sp.) isolated from nodules of Mimosa pudica.</title>
        <authorList>
            <person name="Barauna A.C."/>
            <person name="Zilli J.E."/>
            <person name="Simoes-Araujo J.L."/>
            <person name="Reis V.M."/>
            <person name="James E.K."/>
            <person name="Reis F.B.Jr."/>
            <person name="Rouws L.F."/>
            <person name="Passos S.R."/>
            <person name="Gois S.R."/>
        </authorList>
    </citation>
    <scope>NUCLEOTIDE SEQUENCE [LARGE SCALE GENOMIC DNA]</scope>
    <source>
        <strain evidence="7 8">BR10423</strain>
    </source>
</reference>
<proteinExistence type="predicted"/>
<keyword evidence="1" id="KW-0805">Transcription regulation</keyword>
<organism evidence="7 8">
    <name type="scientific">Rhizobium altiplani</name>
    <dbReference type="NCBI Taxonomy" id="1864509"/>
    <lineage>
        <taxon>Bacteria</taxon>
        <taxon>Pseudomonadati</taxon>
        <taxon>Pseudomonadota</taxon>
        <taxon>Alphaproteobacteria</taxon>
        <taxon>Hyphomicrobiales</taxon>
        <taxon>Rhizobiaceae</taxon>
        <taxon>Rhizobium/Agrobacterium group</taxon>
        <taxon>Rhizobium</taxon>
    </lineage>
</organism>
<comment type="caution">
    <text evidence="7">The sequence shown here is derived from an EMBL/GenBank/DDBJ whole genome shotgun (WGS) entry which is preliminary data.</text>
</comment>
<dbReference type="RefSeq" id="WP_062368945.1">
    <property type="nucleotide sequence ID" value="NZ_LNCD01000033.1"/>
</dbReference>
<dbReference type="SUPFAM" id="SSF46689">
    <property type="entry name" value="Homeodomain-like"/>
    <property type="match status" value="1"/>
</dbReference>
<evidence type="ECO:0000256" key="3">
    <source>
        <dbReference type="ARBA" id="ARBA00023163"/>
    </source>
</evidence>
<dbReference type="InterPro" id="IPR050109">
    <property type="entry name" value="HTH-type_TetR-like_transc_reg"/>
</dbReference>
<dbReference type="Pfam" id="PF14246">
    <property type="entry name" value="TetR_C_7"/>
    <property type="match status" value="1"/>
</dbReference>
<dbReference type="AlphaFoldDB" id="A0A125Q9B2"/>
<dbReference type="OrthoDB" id="7584337at2"/>
<name>A0A125Q9B2_9HYPH</name>
<dbReference type="InterPro" id="IPR009057">
    <property type="entry name" value="Homeodomain-like_sf"/>
</dbReference>
<keyword evidence="2 4" id="KW-0238">DNA-binding</keyword>
<feature type="region of interest" description="Disordered" evidence="5">
    <location>
        <begin position="1"/>
        <end position="28"/>
    </location>
</feature>
<feature type="domain" description="HTH tetR-type" evidence="6">
    <location>
        <begin position="26"/>
        <end position="86"/>
    </location>
</feature>
<dbReference type="SUPFAM" id="SSF48498">
    <property type="entry name" value="Tetracyclin repressor-like, C-terminal domain"/>
    <property type="match status" value="1"/>
</dbReference>
<accession>A0A125Q9B2</accession>
<dbReference type="PANTHER" id="PTHR30055:SF234">
    <property type="entry name" value="HTH-TYPE TRANSCRIPTIONAL REGULATOR BETI"/>
    <property type="match status" value="1"/>
</dbReference>
<dbReference type="PROSITE" id="PS50977">
    <property type="entry name" value="HTH_TETR_2"/>
    <property type="match status" value="1"/>
</dbReference>
<dbReference type="PANTHER" id="PTHR30055">
    <property type="entry name" value="HTH-TYPE TRANSCRIPTIONAL REGULATOR RUTR"/>
    <property type="match status" value="1"/>
</dbReference>
<evidence type="ECO:0000256" key="2">
    <source>
        <dbReference type="ARBA" id="ARBA00023125"/>
    </source>
</evidence>
<dbReference type="Gene3D" id="1.10.357.10">
    <property type="entry name" value="Tetracycline Repressor, domain 2"/>
    <property type="match status" value="1"/>
</dbReference>
<protein>
    <submittedName>
        <fullName evidence="7">TetR family transcriptional regulator</fullName>
    </submittedName>
</protein>
<dbReference type="Proteomes" id="UP000068164">
    <property type="component" value="Unassembled WGS sequence"/>
</dbReference>
<dbReference type="GO" id="GO:0000976">
    <property type="term" value="F:transcription cis-regulatory region binding"/>
    <property type="evidence" value="ECO:0007669"/>
    <property type="project" value="TreeGrafter"/>
</dbReference>
<dbReference type="InterPro" id="IPR039536">
    <property type="entry name" value="TetR_C_Proteobacteria"/>
</dbReference>
<evidence type="ECO:0000313" key="8">
    <source>
        <dbReference type="Proteomes" id="UP000068164"/>
    </source>
</evidence>
<keyword evidence="3" id="KW-0804">Transcription</keyword>
<dbReference type="InterPro" id="IPR036271">
    <property type="entry name" value="Tet_transcr_reg_TetR-rel_C_sf"/>
</dbReference>
<keyword evidence="8" id="KW-1185">Reference proteome</keyword>